<name>A0A1D6EZ70_MAIZE</name>
<feature type="region of interest" description="Disordered" evidence="1">
    <location>
        <begin position="439"/>
        <end position="474"/>
    </location>
</feature>
<dbReference type="AlphaFoldDB" id="A0A1D6EZ70"/>
<feature type="compositionally biased region" description="Gly residues" evidence="1">
    <location>
        <begin position="1"/>
        <end position="10"/>
    </location>
</feature>
<feature type="region of interest" description="Disordered" evidence="1">
    <location>
        <begin position="281"/>
        <end position="313"/>
    </location>
</feature>
<feature type="compositionally biased region" description="Acidic residues" evidence="1">
    <location>
        <begin position="552"/>
        <end position="561"/>
    </location>
</feature>
<feature type="compositionally biased region" description="Polar residues" evidence="1">
    <location>
        <begin position="585"/>
        <end position="595"/>
    </location>
</feature>
<feature type="region of interest" description="Disordered" evidence="1">
    <location>
        <begin position="861"/>
        <end position="895"/>
    </location>
</feature>
<dbReference type="PANTHER" id="PTHR37261">
    <property type="entry name" value="40S RIBOSOMAL PROTEIN S27"/>
    <property type="match status" value="1"/>
</dbReference>
<feature type="region of interest" description="Disordered" evidence="1">
    <location>
        <begin position="914"/>
        <end position="949"/>
    </location>
</feature>
<feature type="region of interest" description="Disordered" evidence="1">
    <location>
        <begin position="135"/>
        <end position="179"/>
    </location>
</feature>
<sequence>MAASGSGGNEPSGRPWTATSTWTPGPAGGAVADAVSFETSDDDAEASPAGVVLCHPSADSDRDMTPCPCEVTVSFRGKYEIHRVYVRSTARIYELYHSPDAKGTSKDYLCTVRCGLAVKETQCCGEESMSQWTGSALNSDKREHEAKSVSSASDEDSWVDVKIPESPAGNKTPESQERSVIRTCRENTLPHYEATAEMTDVNPCVSLTVRLLSLQSKTSVHIEEIYIFADPVEPTDDVSVRGPVNMGGSSLLAMLVPGLMQMSKSRNLKIDDSYFSDGSRNQESSKCESFTQEAGPCSTNDSKHTSAGIENGMNSTVGVSASDDKSSQGEFHFKDPDSLPLPVQTLESTQAPSVKNQHELNTGYLANPIMSENLTPSNHIERKLDTLLSKVENMELFCSRFEDSMIKPLGSIEARLQRLEEQFSSFAVDIQSLRDYSAFRSAPDGMPNTKSSQEEAHNDANDRSTSTSDRKPGLVVRAPDFVSDDSCGCNVITNGSRVNCHGPNVVPRILVKAPDFISQPELTDENLHDGHALSSEKECKTSPGLVVKVPELPDDDDDDGVEDKKQAEVCGDGDDHTRSDDTLRKSTAGNTKSKKSVSINGALASALEALLTSTIGTSYSKPTICATSNLSAENINGFFSCSPCPEKTGEMSTKDGSAVQILGTSGDPNLVGAFISSQEIDTAPHNSLSKEMLDSKVEINEQNCDINTENVAFVAITEPLDVPSQADTVEESINDGSWVNRQNYGSNLNAMPYAMNVEPLDPPKPPTVSEPVDSGVQVNEDRPSISLVEFLAARNASSCKNGTSEVCLGNVAAEKLSFERTSAGAGKNSKNISQLLVKKALEVDADKIFFLFSVPIGPKFEGSSSPTPRTSGHNINNTEEAVSDKECGVKDTKNGFRPSLGMDSIFSQYHATDSKKNLSENSSSDRILDESFSKQNGEQSRSSLSSMVSFSGASATEPVVPGSGTSENYVEDLTGVRDRPVATLNSGEELQKVCDLLYEFKDEMLRASVAKCTNKSSPSLEALLAESSDSEAQISDLEGTDSGAGIGSGRLFSTLSSSDDDDASAADEPLVDVADLTTPPERYTSVPSDEPLVDIADLTNPSGIDASSVNEPPADVVDLLHTSNEPLVSLDGLPNHPEMCFGGSSGEHTDSLI</sequence>
<feature type="region of interest" description="Disordered" evidence="1">
    <location>
        <begin position="1031"/>
        <end position="1066"/>
    </location>
</feature>
<feature type="compositionally biased region" description="Basic and acidic residues" evidence="1">
    <location>
        <begin position="882"/>
        <end position="894"/>
    </location>
</feature>
<feature type="compositionally biased region" description="Basic and acidic residues" evidence="1">
    <location>
        <begin position="562"/>
        <end position="584"/>
    </location>
</feature>
<evidence type="ECO:0000313" key="3">
    <source>
        <dbReference type="EnsemblPlants" id="Zm00001eb107220_P001"/>
    </source>
</evidence>
<feature type="compositionally biased region" description="Basic and acidic residues" evidence="1">
    <location>
        <begin position="452"/>
        <end position="472"/>
    </location>
</feature>
<dbReference type="eggNOG" id="ENOG502R822">
    <property type="taxonomic scope" value="Eukaryota"/>
</dbReference>
<dbReference type="PaxDb" id="4577-GRMZM2G099270_P01"/>
<dbReference type="ExpressionAtlas" id="A0A1D6EZ70">
    <property type="expression patterns" value="baseline and differential"/>
</dbReference>
<dbReference type="IntAct" id="A0A1D6EZ70">
    <property type="interactions" value="41"/>
</dbReference>
<protein>
    <submittedName>
        <fullName evidence="2 3">Uncharacterized protein</fullName>
    </submittedName>
</protein>
<evidence type="ECO:0000256" key="1">
    <source>
        <dbReference type="SAM" id="MobiDB-lite"/>
    </source>
</evidence>
<dbReference type="EnsemblPlants" id="Zm00001eb107220_T001">
    <property type="protein sequence ID" value="Zm00001eb107220_P001"/>
    <property type="gene ID" value="Zm00001eb107220"/>
</dbReference>
<reference evidence="3" key="3">
    <citation type="submission" date="2021-05" db="UniProtKB">
        <authorList>
            <consortium name="EnsemblPlants"/>
        </authorList>
    </citation>
    <scope>IDENTIFICATION</scope>
    <source>
        <strain evidence="3">cv. B73</strain>
    </source>
</reference>
<evidence type="ECO:0000313" key="4">
    <source>
        <dbReference type="Proteomes" id="UP000007305"/>
    </source>
</evidence>
<feature type="region of interest" description="Disordered" evidence="1">
    <location>
        <begin position="1"/>
        <end position="32"/>
    </location>
</feature>
<dbReference type="RefSeq" id="XP_020404173.1">
    <property type="nucleotide sequence ID" value="XM_020548584.2"/>
</dbReference>
<dbReference type="EMBL" id="CM007648">
    <property type="protein sequence ID" value="ONM24575.1"/>
    <property type="molecule type" value="Genomic_DNA"/>
</dbReference>
<dbReference type="EMBL" id="CM007648">
    <property type="protein sequence ID" value="ONM24579.1"/>
    <property type="molecule type" value="Genomic_DNA"/>
</dbReference>
<keyword evidence="5" id="KW-1267">Proteomics identification</keyword>
<gene>
    <name evidence="3" type="primary">LOC103647758</name>
    <name evidence="2" type="ORF">ZEAMMB73_Zm00001d006625</name>
</gene>
<feature type="compositionally biased region" description="Low complexity" evidence="1">
    <location>
        <begin position="940"/>
        <end position="949"/>
    </location>
</feature>
<organism evidence="2">
    <name type="scientific">Zea mays</name>
    <name type="common">Maize</name>
    <dbReference type="NCBI Taxonomy" id="4577"/>
    <lineage>
        <taxon>Eukaryota</taxon>
        <taxon>Viridiplantae</taxon>
        <taxon>Streptophyta</taxon>
        <taxon>Embryophyta</taxon>
        <taxon>Tracheophyta</taxon>
        <taxon>Spermatophyta</taxon>
        <taxon>Magnoliopsida</taxon>
        <taxon>Liliopsida</taxon>
        <taxon>Poales</taxon>
        <taxon>Poaceae</taxon>
        <taxon>PACMAD clade</taxon>
        <taxon>Panicoideae</taxon>
        <taxon>Andropogonodae</taxon>
        <taxon>Andropogoneae</taxon>
        <taxon>Tripsacinae</taxon>
        <taxon>Zea</taxon>
    </lineage>
</organism>
<reference evidence="2 4" key="1">
    <citation type="submission" date="2015-12" db="EMBL/GenBank/DDBJ databases">
        <title>Update maize B73 reference genome by single molecule sequencing technologies.</title>
        <authorList>
            <consortium name="Maize Genome Sequencing Project"/>
            <person name="Ware D."/>
        </authorList>
    </citation>
    <scope>NUCLEOTIDE SEQUENCE [LARGE SCALE GENOMIC DNA]</scope>
    <source>
        <strain evidence="4">cv. B73</strain>
        <tissue evidence="2">Seedling</tissue>
    </source>
</reference>
<accession>A0A1D6EZ70</accession>
<dbReference type="GeneID" id="103647758"/>
<proteinExistence type="evidence at protein level"/>
<dbReference type="EMBL" id="CM007648">
    <property type="protein sequence ID" value="ONM24576.1"/>
    <property type="molecule type" value="Genomic_DNA"/>
</dbReference>
<keyword evidence="4" id="KW-1185">Reference proteome</keyword>
<dbReference type="EMBL" id="CM007648">
    <property type="protein sequence ID" value="ONM24577.1"/>
    <property type="molecule type" value="Genomic_DNA"/>
</dbReference>
<dbReference type="OMA" id="APPCEVT"/>
<feature type="compositionally biased region" description="Polar residues" evidence="1">
    <location>
        <begin position="862"/>
        <end position="880"/>
    </location>
</feature>
<dbReference type="OrthoDB" id="1939758at2759"/>
<dbReference type="EMBL" id="CM007648">
    <property type="protein sequence ID" value="ONM24574.1"/>
    <property type="molecule type" value="Genomic_DNA"/>
</dbReference>
<dbReference type="EMBL" id="CM007648">
    <property type="protein sequence ID" value="ONM24578.1"/>
    <property type="molecule type" value="Genomic_DNA"/>
</dbReference>
<feature type="region of interest" description="Disordered" evidence="1">
    <location>
        <begin position="550"/>
        <end position="595"/>
    </location>
</feature>
<dbReference type="Gramene" id="Zm00001eb107220_T001">
    <property type="protein sequence ID" value="Zm00001eb107220_P001"/>
    <property type="gene ID" value="Zm00001eb107220"/>
</dbReference>
<dbReference type="SMR" id="A0A1D6EZ70"/>
<dbReference type="Proteomes" id="UP000007305">
    <property type="component" value="Chromosome 2"/>
</dbReference>
<evidence type="ECO:0000313" key="2">
    <source>
        <dbReference type="EMBL" id="ONM24575.1"/>
    </source>
</evidence>
<reference evidence="3" key="2">
    <citation type="submission" date="2019-07" db="EMBL/GenBank/DDBJ databases">
        <authorList>
            <person name="Seetharam A."/>
            <person name="Woodhouse M."/>
            <person name="Cannon E."/>
        </authorList>
    </citation>
    <scope>NUCLEOTIDE SEQUENCE [LARGE SCALE GENOMIC DNA]</scope>
    <source>
        <strain evidence="3">cv. B73</strain>
    </source>
</reference>
<evidence type="ECO:0007829" key="5">
    <source>
        <dbReference type="PeptideAtlas" id="A0A1D6EZ70"/>
    </source>
</evidence>
<feature type="compositionally biased region" description="Polar residues" evidence="1">
    <location>
        <begin position="281"/>
        <end position="300"/>
    </location>
</feature>
<dbReference type="PANTHER" id="PTHR37261:SF1">
    <property type="entry name" value="40S RIBOSOMAL PROTEIN S27"/>
    <property type="match status" value="1"/>
</dbReference>